<evidence type="ECO:0000256" key="3">
    <source>
        <dbReference type="SAM" id="SignalP"/>
    </source>
</evidence>
<sequence>MRTTQIVVRSGLTAAALALPLTLAAETASAVGVNVSATGSTVRVATSACPHGGNASLLSSGQAIFAQGRQAMLSSGTSQSASWSNVSSGSHTVIVMCSDGTTAGTGTVHVANGATTAPATISPLPTTRPPTTPPVTITPTASPPLGVQGGVGGGSTDYSTLTLAIGSTLVAGAVGGGAWYLRRRRTQRRA</sequence>
<dbReference type="RefSeq" id="WP_189929658.1">
    <property type="nucleotide sequence ID" value="NZ_BNCD01000002.1"/>
</dbReference>
<evidence type="ECO:0000256" key="2">
    <source>
        <dbReference type="SAM" id="Phobius"/>
    </source>
</evidence>
<dbReference type="AlphaFoldDB" id="A0A919FUN1"/>
<feature type="transmembrane region" description="Helical" evidence="2">
    <location>
        <begin position="161"/>
        <end position="181"/>
    </location>
</feature>
<keyword evidence="2" id="KW-1133">Transmembrane helix</keyword>
<evidence type="ECO:0000313" key="5">
    <source>
        <dbReference type="Proteomes" id="UP000603708"/>
    </source>
</evidence>
<keyword evidence="2" id="KW-0812">Transmembrane</keyword>
<keyword evidence="2" id="KW-0472">Membrane</keyword>
<reference evidence="4" key="2">
    <citation type="submission" date="2020-09" db="EMBL/GenBank/DDBJ databases">
        <authorList>
            <person name="Sun Q."/>
            <person name="Ohkuma M."/>
        </authorList>
    </citation>
    <scope>NUCLEOTIDE SEQUENCE</scope>
    <source>
        <strain evidence="4">JCM 5069</strain>
    </source>
</reference>
<evidence type="ECO:0000313" key="4">
    <source>
        <dbReference type="EMBL" id="GHH72770.1"/>
    </source>
</evidence>
<proteinExistence type="predicted"/>
<keyword evidence="5" id="KW-1185">Reference proteome</keyword>
<gene>
    <name evidence="4" type="ORF">GCM10018793_10320</name>
</gene>
<comment type="caution">
    <text evidence="4">The sequence shown here is derived from an EMBL/GenBank/DDBJ whole genome shotgun (WGS) entry which is preliminary data.</text>
</comment>
<evidence type="ECO:0000256" key="1">
    <source>
        <dbReference type="SAM" id="MobiDB-lite"/>
    </source>
</evidence>
<keyword evidence="3" id="KW-0732">Signal</keyword>
<protein>
    <submittedName>
        <fullName evidence="4">Uncharacterized protein</fullName>
    </submittedName>
</protein>
<reference evidence="4" key="1">
    <citation type="journal article" date="2014" name="Int. J. Syst. Evol. Microbiol.">
        <title>Complete genome sequence of Corynebacterium casei LMG S-19264T (=DSM 44701T), isolated from a smear-ripened cheese.</title>
        <authorList>
            <consortium name="US DOE Joint Genome Institute (JGI-PGF)"/>
            <person name="Walter F."/>
            <person name="Albersmeier A."/>
            <person name="Kalinowski J."/>
            <person name="Ruckert C."/>
        </authorList>
    </citation>
    <scope>NUCLEOTIDE SEQUENCE</scope>
    <source>
        <strain evidence="4">JCM 5069</strain>
    </source>
</reference>
<feature type="region of interest" description="Disordered" evidence="1">
    <location>
        <begin position="117"/>
        <end position="144"/>
    </location>
</feature>
<dbReference type="EMBL" id="BNCD01000002">
    <property type="protein sequence ID" value="GHH72770.1"/>
    <property type="molecule type" value="Genomic_DNA"/>
</dbReference>
<feature type="signal peptide" evidence="3">
    <location>
        <begin position="1"/>
        <end position="30"/>
    </location>
</feature>
<feature type="chain" id="PRO_5038059820" evidence="3">
    <location>
        <begin position="31"/>
        <end position="190"/>
    </location>
</feature>
<feature type="compositionally biased region" description="Low complexity" evidence="1">
    <location>
        <begin position="134"/>
        <end position="144"/>
    </location>
</feature>
<accession>A0A919FUN1</accession>
<dbReference type="Proteomes" id="UP000603708">
    <property type="component" value="Unassembled WGS sequence"/>
</dbReference>
<organism evidence="4 5">
    <name type="scientific">Streptomyces sulfonofaciens</name>
    <dbReference type="NCBI Taxonomy" id="68272"/>
    <lineage>
        <taxon>Bacteria</taxon>
        <taxon>Bacillati</taxon>
        <taxon>Actinomycetota</taxon>
        <taxon>Actinomycetes</taxon>
        <taxon>Kitasatosporales</taxon>
        <taxon>Streptomycetaceae</taxon>
        <taxon>Streptomyces</taxon>
    </lineage>
</organism>
<name>A0A919FUN1_9ACTN</name>